<evidence type="ECO:0000313" key="2">
    <source>
        <dbReference type="Proteomes" id="UP000315947"/>
    </source>
</evidence>
<dbReference type="Proteomes" id="UP000315947">
    <property type="component" value="Chromosome"/>
</dbReference>
<gene>
    <name evidence="1" type="ORF">FM037_24560</name>
</gene>
<sequence>MKLVTVFILGCLISGATDARDIAYGTLTGIKLYDFSNSKVIKVHFAASASHQSEASCKGVGTITYGQHDDAVINQMLSVAMAGYMSGEKVRAYSRQNGSCEIDLITLQKTYF</sequence>
<proteinExistence type="predicted"/>
<reference evidence="1 2" key="1">
    <citation type="submission" date="2019-07" db="EMBL/GenBank/DDBJ databases">
        <title>Shewanella sp. YLB-06 whole genomic sequence.</title>
        <authorList>
            <person name="Yu L."/>
        </authorList>
    </citation>
    <scope>NUCLEOTIDE SEQUENCE [LARGE SCALE GENOMIC DNA]</scope>
    <source>
        <strain evidence="1 2">YLB-06</strain>
    </source>
</reference>
<name>A0ABX5X604_9GAMM</name>
<accession>A0ABX5X604</accession>
<protein>
    <submittedName>
        <fullName evidence="1">Uncharacterized protein</fullName>
    </submittedName>
</protein>
<keyword evidence="2" id="KW-1185">Reference proteome</keyword>
<dbReference type="RefSeq" id="WP_144048164.1">
    <property type="nucleotide sequence ID" value="NZ_CP041614.1"/>
</dbReference>
<dbReference type="EMBL" id="CP041614">
    <property type="protein sequence ID" value="QDO85852.1"/>
    <property type="molecule type" value="Genomic_DNA"/>
</dbReference>
<organism evidence="1 2">
    <name type="scientific">Shewanella psychropiezotolerans</name>
    <dbReference type="NCBI Taxonomy" id="2593655"/>
    <lineage>
        <taxon>Bacteria</taxon>
        <taxon>Pseudomonadati</taxon>
        <taxon>Pseudomonadota</taxon>
        <taxon>Gammaproteobacteria</taxon>
        <taxon>Alteromonadales</taxon>
        <taxon>Shewanellaceae</taxon>
        <taxon>Shewanella</taxon>
    </lineage>
</organism>
<evidence type="ECO:0000313" key="1">
    <source>
        <dbReference type="EMBL" id="QDO85852.1"/>
    </source>
</evidence>